<dbReference type="RefSeq" id="WP_341412615.1">
    <property type="nucleotide sequence ID" value="NZ_JBBUTH010000010.1"/>
</dbReference>
<protein>
    <submittedName>
        <fullName evidence="2">Cell division protein FtsI</fullName>
    </submittedName>
</protein>
<evidence type="ECO:0000256" key="1">
    <source>
        <dbReference type="SAM" id="SignalP"/>
    </source>
</evidence>
<dbReference type="EMBL" id="JBBUTH010000010">
    <property type="protein sequence ID" value="MEK8052882.1"/>
    <property type="molecule type" value="Genomic_DNA"/>
</dbReference>
<evidence type="ECO:0000313" key="3">
    <source>
        <dbReference type="Proteomes" id="UP001365405"/>
    </source>
</evidence>
<accession>A0ABU9CQK7</accession>
<keyword evidence="2" id="KW-0131">Cell cycle</keyword>
<comment type="caution">
    <text evidence="2">The sequence shown here is derived from an EMBL/GenBank/DDBJ whole genome shotgun (WGS) entry which is preliminary data.</text>
</comment>
<gene>
    <name evidence="2" type="ORF">AACH10_21705</name>
</gene>
<keyword evidence="1" id="KW-0732">Signal</keyword>
<name>A0ABU9CQK7_9BURK</name>
<feature type="chain" id="PRO_5047260621" evidence="1">
    <location>
        <begin position="23"/>
        <end position="183"/>
    </location>
</feature>
<dbReference type="Proteomes" id="UP001365405">
    <property type="component" value="Unassembled WGS sequence"/>
</dbReference>
<reference evidence="2 3" key="1">
    <citation type="submission" date="2024-04" db="EMBL/GenBank/DDBJ databases">
        <title>Novel species of the genus Ideonella isolated from streams.</title>
        <authorList>
            <person name="Lu H."/>
        </authorList>
    </citation>
    <scope>NUCLEOTIDE SEQUENCE [LARGE SCALE GENOMIC DNA]</scope>
    <source>
        <strain evidence="2 3">DXS22W</strain>
    </source>
</reference>
<evidence type="ECO:0000313" key="2">
    <source>
        <dbReference type="EMBL" id="MEK8052882.1"/>
    </source>
</evidence>
<dbReference type="GO" id="GO:0051301">
    <property type="term" value="P:cell division"/>
    <property type="evidence" value="ECO:0007669"/>
    <property type="project" value="UniProtKB-KW"/>
</dbReference>
<keyword evidence="3" id="KW-1185">Reference proteome</keyword>
<feature type="signal peptide" evidence="1">
    <location>
        <begin position="1"/>
        <end position="22"/>
    </location>
</feature>
<sequence length="183" mass="19481">MAALHLLRLAALAGVLPLLATACSVISPAPTWELVKAAGSAANLALVGRGARASNTVYTPHALPAQVCIEYSPQPPLADWLPALQIELKRHAIDSRVFPPATPVDGCTHWLRYAATTDWEIPPMESRPVHQLTHARLSLQRADGRVLSTSEYVAGSGLLSGKWGSTRDKLAPVVTALLTGVEE</sequence>
<proteinExistence type="predicted"/>
<organism evidence="2 3">
    <name type="scientific">Pseudaquabacterium inlustre</name>
    <dbReference type="NCBI Taxonomy" id="2984192"/>
    <lineage>
        <taxon>Bacteria</taxon>
        <taxon>Pseudomonadati</taxon>
        <taxon>Pseudomonadota</taxon>
        <taxon>Betaproteobacteria</taxon>
        <taxon>Burkholderiales</taxon>
        <taxon>Sphaerotilaceae</taxon>
        <taxon>Pseudaquabacterium</taxon>
    </lineage>
</organism>
<keyword evidence="2" id="KW-0132">Cell division</keyword>